<name>A0A1R4FP89_9MICC</name>
<dbReference type="InterPro" id="IPR006016">
    <property type="entry name" value="UspA"/>
</dbReference>
<dbReference type="EMBL" id="FUHW01000021">
    <property type="protein sequence ID" value="SJM57699.1"/>
    <property type="molecule type" value="Genomic_DNA"/>
</dbReference>
<proteinExistence type="inferred from homology"/>
<protein>
    <submittedName>
        <fullName evidence="3">Universal stress protein family</fullName>
    </submittedName>
</protein>
<evidence type="ECO:0000256" key="1">
    <source>
        <dbReference type="ARBA" id="ARBA00008791"/>
    </source>
</evidence>
<gene>
    <name evidence="3" type="ORF">FM101_04995</name>
</gene>
<dbReference type="InterPro" id="IPR006015">
    <property type="entry name" value="Universal_stress_UspA"/>
</dbReference>
<dbReference type="Proteomes" id="UP000195913">
    <property type="component" value="Unassembled WGS sequence"/>
</dbReference>
<evidence type="ECO:0000313" key="4">
    <source>
        <dbReference type="Proteomes" id="UP000195913"/>
    </source>
</evidence>
<dbReference type="CDD" id="cd00293">
    <property type="entry name" value="USP-like"/>
    <property type="match status" value="1"/>
</dbReference>
<accession>A0A1R4FP89</accession>
<evidence type="ECO:0000313" key="3">
    <source>
        <dbReference type="EMBL" id="SJM57699.1"/>
    </source>
</evidence>
<dbReference type="InterPro" id="IPR014729">
    <property type="entry name" value="Rossmann-like_a/b/a_fold"/>
</dbReference>
<dbReference type="Pfam" id="PF00582">
    <property type="entry name" value="Usp"/>
    <property type="match status" value="1"/>
</dbReference>
<dbReference type="Gene3D" id="3.40.50.620">
    <property type="entry name" value="HUPs"/>
    <property type="match status" value="1"/>
</dbReference>
<organism evidence="3 4">
    <name type="scientific">Arthrobacter rhombi</name>
    <dbReference type="NCBI Taxonomy" id="71253"/>
    <lineage>
        <taxon>Bacteria</taxon>
        <taxon>Bacillati</taxon>
        <taxon>Actinomycetota</taxon>
        <taxon>Actinomycetes</taxon>
        <taxon>Micrococcales</taxon>
        <taxon>Micrococcaceae</taxon>
        <taxon>Arthrobacter</taxon>
    </lineage>
</organism>
<keyword evidence="4" id="KW-1185">Reference proteome</keyword>
<dbReference type="AlphaFoldDB" id="A0A1R4FP89"/>
<feature type="domain" description="UspA" evidence="2">
    <location>
        <begin position="9"/>
        <end position="143"/>
    </location>
</feature>
<sequence length="152" mass="16389">MVNEHMATKPVVVGIDGSNDSKAALQWAVEYGKRFDLPVYAVAVWELPLAFGNMATYPETGAQVEERTSKVLNEAVQEAVGADSGVLQRTERGHPAKTLVEISESAELLVLGTRGRGAFRGMLLGSVSQHCASHSKCPFVVIRHPESDVEAK</sequence>
<comment type="similarity">
    <text evidence="1">Belongs to the universal stress protein A family.</text>
</comment>
<dbReference type="PRINTS" id="PR01438">
    <property type="entry name" value="UNVRSLSTRESS"/>
</dbReference>
<evidence type="ECO:0000259" key="2">
    <source>
        <dbReference type="Pfam" id="PF00582"/>
    </source>
</evidence>
<dbReference type="PANTHER" id="PTHR31964">
    <property type="entry name" value="ADENINE NUCLEOTIDE ALPHA HYDROLASES-LIKE SUPERFAMILY PROTEIN"/>
    <property type="match status" value="1"/>
</dbReference>
<dbReference type="PANTHER" id="PTHR31964:SF113">
    <property type="entry name" value="USPA DOMAIN-CONTAINING PROTEIN"/>
    <property type="match status" value="1"/>
</dbReference>
<dbReference type="SUPFAM" id="SSF52402">
    <property type="entry name" value="Adenine nucleotide alpha hydrolases-like"/>
    <property type="match status" value="1"/>
</dbReference>
<reference evidence="3 4" key="1">
    <citation type="submission" date="2017-02" db="EMBL/GenBank/DDBJ databases">
        <authorList>
            <person name="Peterson S.W."/>
        </authorList>
    </citation>
    <scope>NUCLEOTIDE SEQUENCE [LARGE SCALE GENOMIC DNA]</scope>
    <source>
        <strain evidence="3 4">B Ar 00.02</strain>
    </source>
</reference>